<protein>
    <submittedName>
        <fullName evidence="1">Uncharacterized protein</fullName>
    </submittedName>
</protein>
<accession>A0AAW0NPN6</accession>
<evidence type="ECO:0000313" key="2">
    <source>
        <dbReference type="Proteomes" id="UP001460270"/>
    </source>
</evidence>
<dbReference type="Proteomes" id="UP001460270">
    <property type="component" value="Unassembled WGS sequence"/>
</dbReference>
<name>A0AAW0NPN6_9GOBI</name>
<gene>
    <name evidence="1" type="ORF">WMY93_018746</name>
</gene>
<dbReference type="EMBL" id="JBBPFD010000013">
    <property type="protein sequence ID" value="KAK7901977.1"/>
    <property type="molecule type" value="Genomic_DNA"/>
</dbReference>
<evidence type="ECO:0000313" key="1">
    <source>
        <dbReference type="EMBL" id="KAK7901977.1"/>
    </source>
</evidence>
<organism evidence="1 2">
    <name type="scientific">Mugilogobius chulae</name>
    <name type="common">yellowstripe goby</name>
    <dbReference type="NCBI Taxonomy" id="88201"/>
    <lineage>
        <taxon>Eukaryota</taxon>
        <taxon>Metazoa</taxon>
        <taxon>Chordata</taxon>
        <taxon>Craniata</taxon>
        <taxon>Vertebrata</taxon>
        <taxon>Euteleostomi</taxon>
        <taxon>Actinopterygii</taxon>
        <taxon>Neopterygii</taxon>
        <taxon>Teleostei</taxon>
        <taxon>Neoteleostei</taxon>
        <taxon>Acanthomorphata</taxon>
        <taxon>Gobiaria</taxon>
        <taxon>Gobiiformes</taxon>
        <taxon>Gobioidei</taxon>
        <taxon>Gobiidae</taxon>
        <taxon>Gobionellinae</taxon>
        <taxon>Mugilogobius</taxon>
    </lineage>
</organism>
<sequence length="210" mass="23964">MASKNGEEHGCLRRIWSWLEVCCCVRRKERIFFAEKINGDSLELNLDGPGETDPAQTVLEEMGIVNRGFSLLEEEPLTRSASSVSQCLRYQQKKKLKPLSSLPTVLQPELAITFISGDDDEEFLFDDENRTPSINLIPPTPSDVVEDDQFFDVTLEDIVTEILDNDAQVDCQEEKKDAETKEGCIVTRNGENGDMIEKSVEEIWFRRWKT</sequence>
<reference evidence="2" key="1">
    <citation type="submission" date="2024-04" db="EMBL/GenBank/DDBJ databases">
        <title>Salinicola lusitanus LLJ914,a marine bacterium isolated from the Okinawa Trough.</title>
        <authorList>
            <person name="Li J."/>
        </authorList>
    </citation>
    <scope>NUCLEOTIDE SEQUENCE [LARGE SCALE GENOMIC DNA]</scope>
</reference>
<proteinExistence type="predicted"/>
<comment type="caution">
    <text evidence="1">The sequence shown here is derived from an EMBL/GenBank/DDBJ whole genome shotgun (WGS) entry which is preliminary data.</text>
</comment>
<dbReference type="AlphaFoldDB" id="A0AAW0NPN6"/>
<keyword evidence="2" id="KW-1185">Reference proteome</keyword>